<gene>
    <name evidence="9" type="ORF">ONB1V03_LOCUS1713</name>
</gene>
<sequence length="208" mass="23662">MSGDEWTPVAAEYDPIRVGSIDGTDTTPHDKALVRALTSKHTIDTSIKSDAKKTIFVARLDFNTHEDTIHAHFSKYGSIVSLRLVRDIVTGLSKGYAFVEFKHSKTAQEVYERANNEMIDGRRVLVDHELGRTMHGWKPRRLGGGFGGRKESGQLRFGCRDRPWRRPIRLHKESSDGSSSHWSRSHGRHSTDGHRSHSRRDDRTDSKF</sequence>
<organism evidence="9">
    <name type="scientific">Oppiella nova</name>
    <dbReference type="NCBI Taxonomy" id="334625"/>
    <lineage>
        <taxon>Eukaryota</taxon>
        <taxon>Metazoa</taxon>
        <taxon>Ecdysozoa</taxon>
        <taxon>Arthropoda</taxon>
        <taxon>Chelicerata</taxon>
        <taxon>Arachnida</taxon>
        <taxon>Acari</taxon>
        <taxon>Acariformes</taxon>
        <taxon>Sarcoptiformes</taxon>
        <taxon>Oribatida</taxon>
        <taxon>Brachypylina</taxon>
        <taxon>Oppioidea</taxon>
        <taxon>Oppiidae</taxon>
        <taxon>Oppiella</taxon>
    </lineage>
</organism>
<feature type="compositionally biased region" description="Basic and acidic residues" evidence="7">
    <location>
        <begin position="189"/>
        <end position="208"/>
    </location>
</feature>
<evidence type="ECO:0000313" key="10">
    <source>
        <dbReference type="Proteomes" id="UP000728032"/>
    </source>
</evidence>
<dbReference type="GO" id="GO:0071011">
    <property type="term" value="C:precatalytic spliceosome"/>
    <property type="evidence" value="ECO:0007669"/>
    <property type="project" value="TreeGrafter"/>
</dbReference>
<dbReference type="GO" id="GO:0003729">
    <property type="term" value="F:mRNA binding"/>
    <property type="evidence" value="ECO:0007669"/>
    <property type="project" value="TreeGrafter"/>
</dbReference>
<dbReference type="Proteomes" id="UP000728032">
    <property type="component" value="Unassembled WGS sequence"/>
</dbReference>
<accession>A0A7R9QBT1</accession>
<evidence type="ECO:0000256" key="4">
    <source>
        <dbReference type="ARBA" id="ARBA00023242"/>
    </source>
</evidence>
<keyword evidence="10" id="KW-1185">Reference proteome</keyword>
<dbReference type="FunFam" id="3.30.70.330:FF:000132">
    <property type="entry name" value="Small nuclear ribonucleoprotein U11/U12 subunit 35"/>
    <property type="match status" value="1"/>
</dbReference>
<feature type="region of interest" description="Disordered" evidence="7">
    <location>
        <begin position="168"/>
        <end position="208"/>
    </location>
</feature>
<evidence type="ECO:0000256" key="7">
    <source>
        <dbReference type="SAM" id="MobiDB-lite"/>
    </source>
</evidence>
<dbReference type="EMBL" id="OC915161">
    <property type="protein sequence ID" value="CAD7638989.1"/>
    <property type="molecule type" value="Genomic_DNA"/>
</dbReference>
<keyword evidence="3 6" id="KW-0694">RNA-binding</keyword>
<evidence type="ECO:0000256" key="6">
    <source>
        <dbReference type="PROSITE-ProRule" id="PRU00176"/>
    </source>
</evidence>
<dbReference type="SUPFAM" id="SSF54928">
    <property type="entry name" value="RNA-binding domain, RBD"/>
    <property type="match status" value="1"/>
</dbReference>
<evidence type="ECO:0000259" key="8">
    <source>
        <dbReference type="PROSITE" id="PS50102"/>
    </source>
</evidence>
<dbReference type="AlphaFoldDB" id="A0A7R9QBT1"/>
<name>A0A7R9QBT1_9ACAR</name>
<evidence type="ECO:0000256" key="2">
    <source>
        <dbReference type="ARBA" id="ARBA00021080"/>
    </source>
</evidence>
<dbReference type="PROSITE" id="PS50102">
    <property type="entry name" value="RRM"/>
    <property type="match status" value="1"/>
</dbReference>
<evidence type="ECO:0000256" key="5">
    <source>
        <dbReference type="ARBA" id="ARBA00031739"/>
    </source>
</evidence>
<dbReference type="PANTHER" id="PTHR13952:SF6">
    <property type="entry name" value="U11_U12 SMALL NUCLEAR RIBONUCLEOPROTEIN 35 KDA PROTEIN"/>
    <property type="match status" value="1"/>
</dbReference>
<protein>
    <recommendedName>
        <fullName evidence="2">U11/U12 small nuclear ribonucleoprotein 35 kDa protein</fullName>
    </recommendedName>
    <alternativeName>
        <fullName evidence="5">U1 snRNP-binding protein homolog</fullName>
    </alternativeName>
</protein>
<dbReference type="SMART" id="SM00360">
    <property type="entry name" value="RRM"/>
    <property type="match status" value="1"/>
</dbReference>
<evidence type="ECO:0000313" key="9">
    <source>
        <dbReference type="EMBL" id="CAD7638989.1"/>
    </source>
</evidence>
<keyword evidence="4" id="KW-0539">Nucleus</keyword>
<evidence type="ECO:0000256" key="1">
    <source>
        <dbReference type="ARBA" id="ARBA00004123"/>
    </source>
</evidence>
<reference evidence="9" key="1">
    <citation type="submission" date="2020-11" db="EMBL/GenBank/DDBJ databases">
        <authorList>
            <person name="Tran Van P."/>
        </authorList>
    </citation>
    <scope>NUCLEOTIDE SEQUENCE</scope>
</reference>
<proteinExistence type="predicted"/>
<dbReference type="PANTHER" id="PTHR13952">
    <property type="entry name" value="U1 SMALL NUCLEAR RIBONUCLEOPROTEIN 70 KD"/>
    <property type="match status" value="1"/>
</dbReference>
<dbReference type="Pfam" id="PF00076">
    <property type="entry name" value="RRM_1"/>
    <property type="match status" value="1"/>
</dbReference>
<dbReference type="InterPro" id="IPR000504">
    <property type="entry name" value="RRM_dom"/>
</dbReference>
<dbReference type="InterPro" id="IPR035979">
    <property type="entry name" value="RBD_domain_sf"/>
</dbReference>
<evidence type="ECO:0000256" key="3">
    <source>
        <dbReference type="ARBA" id="ARBA00022884"/>
    </source>
</evidence>
<feature type="non-terminal residue" evidence="9">
    <location>
        <position position="1"/>
    </location>
</feature>
<comment type="subcellular location">
    <subcellularLocation>
        <location evidence="1">Nucleus</location>
    </subcellularLocation>
</comment>
<dbReference type="GO" id="GO:0000398">
    <property type="term" value="P:mRNA splicing, via spliceosome"/>
    <property type="evidence" value="ECO:0007669"/>
    <property type="project" value="TreeGrafter"/>
</dbReference>
<dbReference type="GO" id="GO:0017069">
    <property type="term" value="F:snRNA binding"/>
    <property type="evidence" value="ECO:0007669"/>
    <property type="project" value="TreeGrafter"/>
</dbReference>
<dbReference type="OrthoDB" id="6159137at2759"/>
<dbReference type="InterPro" id="IPR051183">
    <property type="entry name" value="U1_U11-U12_snRNP_70-35kDa"/>
</dbReference>
<dbReference type="Gene3D" id="3.30.70.330">
    <property type="match status" value="1"/>
</dbReference>
<feature type="domain" description="RRM" evidence="8">
    <location>
        <begin position="53"/>
        <end position="131"/>
    </location>
</feature>
<dbReference type="EMBL" id="CAJPVJ010000336">
    <property type="protein sequence ID" value="CAG2162113.1"/>
    <property type="molecule type" value="Genomic_DNA"/>
</dbReference>
<dbReference type="InterPro" id="IPR012677">
    <property type="entry name" value="Nucleotide-bd_a/b_plait_sf"/>
</dbReference>